<evidence type="ECO:0000256" key="11">
    <source>
        <dbReference type="ARBA" id="ARBA00023221"/>
    </source>
</evidence>
<keyword evidence="12" id="KW-0413">Isomerase</keyword>
<feature type="transmembrane region" description="Helical" evidence="14">
    <location>
        <begin position="112"/>
        <end position="137"/>
    </location>
</feature>
<dbReference type="PROSITE" id="PS51751">
    <property type="entry name" value="EXPERA"/>
    <property type="match status" value="1"/>
</dbReference>
<evidence type="ECO:0000256" key="6">
    <source>
        <dbReference type="ARBA" id="ARBA00022989"/>
    </source>
</evidence>
<keyword evidence="11" id="KW-0753">Steroid metabolism</keyword>
<evidence type="ECO:0000256" key="9">
    <source>
        <dbReference type="ARBA" id="ARBA00023136"/>
    </source>
</evidence>
<evidence type="ECO:0000256" key="14">
    <source>
        <dbReference type="SAM" id="Phobius"/>
    </source>
</evidence>
<evidence type="ECO:0000256" key="5">
    <source>
        <dbReference type="ARBA" id="ARBA00022955"/>
    </source>
</evidence>
<evidence type="ECO:0000256" key="4">
    <source>
        <dbReference type="ARBA" id="ARBA00022692"/>
    </source>
</evidence>
<dbReference type="InterPro" id="IPR007905">
    <property type="entry name" value="EBP"/>
</dbReference>
<evidence type="ECO:0000256" key="3">
    <source>
        <dbReference type="ARBA" id="ARBA00022516"/>
    </source>
</evidence>
<evidence type="ECO:0000313" key="16">
    <source>
        <dbReference type="EMBL" id="SLM35556.1"/>
    </source>
</evidence>
<keyword evidence="5" id="KW-0752">Steroid biosynthesis</keyword>
<name>A0A1W5CXI9_9LECA</name>
<dbReference type="GO" id="GO:0016020">
    <property type="term" value="C:membrane"/>
    <property type="evidence" value="ECO:0007669"/>
    <property type="project" value="UniProtKB-SubCell"/>
</dbReference>
<dbReference type="AlphaFoldDB" id="A0A1W5CXI9"/>
<dbReference type="PANTHER" id="PTHR14207:SF0">
    <property type="entry name" value="3-BETA-HYDROXYSTEROID-DELTA(8),DELTA(7)-ISOMERASE"/>
    <property type="match status" value="1"/>
</dbReference>
<keyword evidence="9 13" id="KW-0472">Membrane</keyword>
<dbReference type="Pfam" id="PF05241">
    <property type="entry name" value="EBP"/>
    <property type="match status" value="1"/>
</dbReference>
<feature type="transmembrane region" description="Helical" evidence="14">
    <location>
        <begin position="182"/>
        <end position="204"/>
    </location>
</feature>
<evidence type="ECO:0000256" key="2">
    <source>
        <dbReference type="ARBA" id="ARBA00008337"/>
    </source>
</evidence>
<protein>
    <submittedName>
        <fullName evidence="16">Emopamil-binding protein</fullName>
    </submittedName>
</protein>
<dbReference type="GO" id="GO:0016126">
    <property type="term" value="P:sterol biosynthetic process"/>
    <property type="evidence" value="ECO:0007669"/>
    <property type="project" value="UniProtKB-KW"/>
</dbReference>
<dbReference type="PANTHER" id="PTHR14207">
    <property type="entry name" value="STEROL ISOMERASE"/>
    <property type="match status" value="1"/>
</dbReference>
<reference evidence="17" key="1">
    <citation type="submission" date="2017-03" db="EMBL/GenBank/DDBJ databases">
        <authorList>
            <person name="Sharma R."/>
            <person name="Thines M."/>
        </authorList>
    </citation>
    <scope>NUCLEOTIDE SEQUENCE [LARGE SCALE GENOMIC DNA]</scope>
</reference>
<keyword evidence="8" id="KW-0443">Lipid metabolism</keyword>
<evidence type="ECO:0000256" key="7">
    <source>
        <dbReference type="ARBA" id="ARBA00023011"/>
    </source>
</evidence>
<dbReference type="InterPro" id="IPR033118">
    <property type="entry name" value="EXPERA"/>
</dbReference>
<keyword evidence="7" id="KW-0756">Sterol biosynthesis</keyword>
<dbReference type="EMBL" id="FWEW01000736">
    <property type="protein sequence ID" value="SLM35556.1"/>
    <property type="molecule type" value="Genomic_DNA"/>
</dbReference>
<dbReference type="GO" id="GO:0005783">
    <property type="term" value="C:endoplasmic reticulum"/>
    <property type="evidence" value="ECO:0007669"/>
    <property type="project" value="TreeGrafter"/>
</dbReference>
<comment type="subcellular location">
    <subcellularLocation>
        <location evidence="1">Membrane</location>
        <topology evidence="1">Multi-pass membrane protein</topology>
    </subcellularLocation>
</comment>
<feature type="transmembrane region" description="Helical" evidence="14">
    <location>
        <begin position="61"/>
        <end position="81"/>
    </location>
</feature>
<comment type="similarity">
    <text evidence="2">Belongs to the EBP family.</text>
</comment>
<dbReference type="Proteomes" id="UP000192927">
    <property type="component" value="Unassembled WGS sequence"/>
</dbReference>
<keyword evidence="6 13" id="KW-1133">Transmembrane helix</keyword>
<evidence type="ECO:0000256" key="12">
    <source>
        <dbReference type="ARBA" id="ARBA00023235"/>
    </source>
</evidence>
<feature type="transmembrane region" description="Helical" evidence="14">
    <location>
        <begin position="149"/>
        <end position="170"/>
    </location>
</feature>
<feature type="domain" description="EXPERA" evidence="15">
    <location>
        <begin position="57"/>
        <end position="203"/>
    </location>
</feature>
<proteinExistence type="inferred from homology"/>
<evidence type="ECO:0000256" key="13">
    <source>
        <dbReference type="PROSITE-ProRule" id="PRU01087"/>
    </source>
</evidence>
<dbReference type="GO" id="GO:0047750">
    <property type="term" value="F:cholestenol delta-isomerase activity"/>
    <property type="evidence" value="ECO:0007669"/>
    <property type="project" value="InterPro"/>
</dbReference>
<evidence type="ECO:0000313" key="17">
    <source>
        <dbReference type="Proteomes" id="UP000192927"/>
    </source>
</evidence>
<feature type="transmembrane region" description="Helical" evidence="14">
    <location>
        <begin position="20"/>
        <end position="40"/>
    </location>
</feature>
<dbReference type="GO" id="GO:0000247">
    <property type="term" value="F:C-8 sterol isomerase activity"/>
    <property type="evidence" value="ECO:0007669"/>
    <property type="project" value="TreeGrafter"/>
</dbReference>
<evidence type="ECO:0000256" key="10">
    <source>
        <dbReference type="ARBA" id="ARBA00023166"/>
    </source>
</evidence>
<evidence type="ECO:0000256" key="1">
    <source>
        <dbReference type="ARBA" id="ARBA00004141"/>
    </source>
</evidence>
<sequence length="236" mass="26670">MAAIPHPYYPLDSDLVGYVANTWTVGGVFAVFTTGVVTVMTIARVITKRVNPTLRPRDRWLAAWFMVSGAIHLLVEGYFSFNHARMASMVDYLGQGWKEYSMSDSRYLTAEPFVVCMESVTAFAWGPLCLVTAWMILKDSPWRHPTQALVSTGQLYGVVLYYATSIMGFYYHGVSYSRPEAYYYWAYFIGMNAPWAIIPAFCIYSSAKLTSKALIRLKELEGPIKAHDVKESLMKS</sequence>
<keyword evidence="3" id="KW-0444">Lipid biosynthesis</keyword>
<evidence type="ECO:0000256" key="8">
    <source>
        <dbReference type="ARBA" id="ARBA00023098"/>
    </source>
</evidence>
<keyword evidence="4 13" id="KW-0812">Transmembrane</keyword>
<organism evidence="16 17">
    <name type="scientific">Lasallia pustulata</name>
    <dbReference type="NCBI Taxonomy" id="136370"/>
    <lineage>
        <taxon>Eukaryota</taxon>
        <taxon>Fungi</taxon>
        <taxon>Dikarya</taxon>
        <taxon>Ascomycota</taxon>
        <taxon>Pezizomycotina</taxon>
        <taxon>Lecanoromycetes</taxon>
        <taxon>OSLEUM clade</taxon>
        <taxon>Umbilicariomycetidae</taxon>
        <taxon>Umbilicariales</taxon>
        <taxon>Umbilicariaceae</taxon>
        <taxon>Lasallia</taxon>
    </lineage>
</organism>
<accession>A0A1W5CXI9</accession>
<dbReference type="GO" id="GO:0004769">
    <property type="term" value="F:steroid Delta-isomerase activity"/>
    <property type="evidence" value="ECO:0007669"/>
    <property type="project" value="TreeGrafter"/>
</dbReference>
<keyword evidence="17" id="KW-1185">Reference proteome</keyword>
<evidence type="ECO:0000259" key="15">
    <source>
        <dbReference type="PROSITE" id="PS51751"/>
    </source>
</evidence>
<keyword evidence="10" id="KW-1207">Sterol metabolism</keyword>